<evidence type="ECO:0000313" key="1">
    <source>
        <dbReference type="EMBL" id="MFC5228000.1"/>
    </source>
</evidence>
<accession>A0ABW0DG57</accession>
<protein>
    <submittedName>
        <fullName evidence="1">Uncharacterized protein</fullName>
    </submittedName>
</protein>
<organism evidence="1 2">
    <name type="scientific">Streptomyces fimbriatus</name>
    <dbReference type="NCBI Taxonomy" id="68197"/>
    <lineage>
        <taxon>Bacteria</taxon>
        <taxon>Bacillati</taxon>
        <taxon>Actinomycetota</taxon>
        <taxon>Actinomycetes</taxon>
        <taxon>Kitasatosporales</taxon>
        <taxon>Streptomycetaceae</taxon>
        <taxon>Streptomyces</taxon>
    </lineage>
</organism>
<sequence>MSDTRGTPDDIRVSGTGDTDDLVGRIRRICLPPFRHLLDRLPALHISDIYDDPFEPYLHQQTTAKTWDTDHFTAIARKRGG</sequence>
<dbReference type="Proteomes" id="UP001596156">
    <property type="component" value="Unassembled WGS sequence"/>
</dbReference>
<gene>
    <name evidence="1" type="ORF">ACFPN6_26200</name>
</gene>
<reference evidence="2" key="1">
    <citation type="journal article" date="2019" name="Int. J. Syst. Evol. Microbiol.">
        <title>The Global Catalogue of Microorganisms (GCM) 10K type strain sequencing project: providing services to taxonomists for standard genome sequencing and annotation.</title>
        <authorList>
            <consortium name="The Broad Institute Genomics Platform"/>
            <consortium name="The Broad Institute Genome Sequencing Center for Infectious Disease"/>
            <person name="Wu L."/>
            <person name="Ma J."/>
        </authorList>
    </citation>
    <scope>NUCLEOTIDE SEQUENCE [LARGE SCALE GENOMIC DNA]</scope>
    <source>
        <strain evidence="2">CCM 8479</strain>
    </source>
</reference>
<keyword evidence="2" id="KW-1185">Reference proteome</keyword>
<name>A0ABW0DG57_STRFI</name>
<dbReference type="EMBL" id="JBHSKL010000037">
    <property type="protein sequence ID" value="MFC5228000.1"/>
    <property type="molecule type" value="Genomic_DNA"/>
</dbReference>
<evidence type="ECO:0000313" key="2">
    <source>
        <dbReference type="Proteomes" id="UP001596156"/>
    </source>
</evidence>
<comment type="caution">
    <text evidence="1">The sequence shown here is derived from an EMBL/GenBank/DDBJ whole genome shotgun (WGS) entry which is preliminary data.</text>
</comment>
<dbReference type="RefSeq" id="WP_344642610.1">
    <property type="nucleotide sequence ID" value="NZ_BAAASS010000002.1"/>
</dbReference>
<proteinExistence type="predicted"/>